<dbReference type="PANTHER" id="PTHR30349">
    <property type="entry name" value="PHAGE INTEGRASE-RELATED"/>
    <property type="match status" value="1"/>
</dbReference>
<keyword evidence="9" id="KW-0233">DNA recombination</keyword>
<feature type="domain" description="Core-binding (CB)" evidence="14">
    <location>
        <begin position="11"/>
        <end position="118"/>
    </location>
</feature>
<keyword evidence="5" id="KW-0132">Cell division</keyword>
<keyword evidence="12" id="KW-0812">Transmembrane</keyword>
<comment type="subcellular location">
    <subcellularLocation>
        <location evidence="2">Cytoplasm</location>
    </subcellularLocation>
</comment>
<dbReference type="GO" id="GO:0006310">
    <property type="term" value="P:DNA recombination"/>
    <property type="evidence" value="ECO:0007669"/>
    <property type="project" value="UniProtKB-KW"/>
</dbReference>
<evidence type="ECO:0000256" key="6">
    <source>
        <dbReference type="ARBA" id="ARBA00022829"/>
    </source>
</evidence>
<evidence type="ECO:0000256" key="7">
    <source>
        <dbReference type="ARBA" id="ARBA00022908"/>
    </source>
</evidence>
<dbReference type="Gene3D" id="1.10.150.130">
    <property type="match status" value="1"/>
</dbReference>
<gene>
    <name evidence="15" type="ORF">IO99_18355</name>
</gene>
<dbReference type="Gene3D" id="1.10.443.10">
    <property type="entry name" value="Intergrase catalytic core"/>
    <property type="match status" value="1"/>
</dbReference>
<evidence type="ECO:0000256" key="1">
    <source>
        <dbReference type="ARBA" id="ARBA00003283"/>
    </source>
</evidence>
<name>A0A084J793_9CLOT</name>
<keyword evidence="16" id="KW-1185">Reference proteome</keyword>
<dbReference type="AlphaFoldDB" id="A0A084J793"/>
<feature type="domain" description="Tyr recombinase" evidence="13">
    <location>
        <begin position="140"/>
        <end position="325"/>
    </location>
</feature>
<dbReference type="InterPro" id="IPR010998">
    <property type="entry name" value="Integrase_recombinase_N"/>
</dbReference>
<dbReference type="PROSITE" id="PS51900">
    <property type="entry name" value="CB"/>
    <property type="match status" value="1"/>
</dbReference>
<dbReference type="Pfam" id="PF02899">
    <property type="entry name" value="Phage_int_SAM_1"/>
    <property type="match status" value="1"/>
</dbReference>
<dbReference type="SUPFAM" id="SSF56349">
    <property type="entry name" value="DNA breaking-rejoining enzymes"/>
    <property type="match status" value="1"/>
</dbReference>
<dbReference type="GO" id="GO:0003677">
    <property type="term" value="F:DNA binding"/>
    <property type="evidence" value="ECO:0007669"/>
    <property type="project" value="UniProtKB-UniRule"/>
</dbReference>
<keyword evidence="7" id="KW-0229">DNA integration</keyword>
<dbReference type="eggNOG" id="COG4974">
    <property type="taxonomic scope" value="Bacteria"/>
</dbReference>
<evidence type="ECO:0000256" key="2">
    <source>
        <dbReference type="ARBA" id="ARBA00004496"/>
    </source>
</evidence>
<keyword evidence="6" id="KW-0159">Chromosome partition</keyword>
<comment type="function">
    <text evidence="1">Site-specific tyrosine recombinase, which acts by catalyzing the cutting and rejoining of the recombining DNA molecules.</text>
</comment>
<dbReference type="Proteomes" id="UP000028542">
    <property type="component" value="Unassembled WGS sequence"/>
</dbReference>
<dbReference type="InterPro" id="IPR050090">
    <property type="entry name" value="Tyrosine_recombinase_XerCD"/>
</dbReference>
<evidence type="ECO:0000256" key="9">
    <source>
        <dbReference type="ARBA" id="ARBA00023172"/>
    </source>
</evidence>
<dbReference type="GO" id="GO:0015074">
    <property type="term" value="P:DNA integration"/>
    <property type="evidence" value="ECO:0007669"/>
    <property type="project" value="UniProtKB-KW"/>
</dbReference>
<dbReference type="InterPro" id="IPR044068">
    <property type="entry name" value="CB"/>
</dbReference>
<evidence type="ECO:0000259" key="13">
    <source>
        <dbReference type="PROSITE" id="PS51898"/>
    </source>
</evidence>
<sequence length="332" mass="37737">MDSKLNYMQDNSLPKILKDYLSYLSSVKGVSINTLVAYAYDLTLFFKFLKVHNNEVTLSQDVIFENIPIDNISSDYLKNLELVNFYTYLSFLENMRENGTYAKARKVASLKSFFHYLCSKAKIIPTDPTLDLESPKIGKRSPIYLTLDESRDLLAVANNRDKNSPRDLCIITLFLNCGVRLSELCSINIANIKGDTLTVIGKGNKERTIYLNKASIKAINKYLVVRNDIADKVHSEDREALFISGKYRRINKRTVERIIKKYVGAAGLDTDKYTPHKLRHTSATLLHKHGGVDVKTLQEILGHENVSTTQIYVHVDDETLREAINTHPLGDE</sequence>
<dbReference type="InterPro" id="IPR002104">
    <property type="entry name" value="Integrase_catalytic"/>
</dbReference>
<evidence type="ECO:0000313" key="16">
    <source>
        <dbReference type="Proteomes" id="UP000028542"/>
    </source>
</evidence>
<dbReference type="RefSeq" id="WP_035135782.1">
    <property type="nucleotide sequence ID" value="NZ_JPMD01000061.1"/>
</dbReference>
<dbReference type="GO" id="GO:0051301">
    <property type="term" value="P:cell division"/>
    <property type="evidence" value="ECO:0007669"/>
    <property type="project" value="UniProtKB-KW"/>
</dbReference>
<evidence type="ECO:0000259" key="14">
    <source>
        <dbReference type="PROSITE" id="PS51900"/>
    </source>
</evidence>
<evidence type="ECO:0000256" key="11">
    <source>
        <dbReference type="PROSITE-ProRule" id="PRU01248"/>
    </source>
</evidence>
<feature type="transmembrane region" description="Helical" evidence="12">
    <location>
        <begin position="20"/>
        <end position="40"/>
    </location>
</feature>
<evidence type="ECO:0000256" key="4">
    <source>
        <dbReference type="ARBA" id="ARBA00022490"/>
    </source>
</evidence>
<keyword evidence="12" id="KW-0472">Membrane</keyword>
<accession>A0A084J793</accession>
<protein>
    <submittedName>
        <fullName evidence="15">Recombinase XerC</fullName>
    </submittedName>
</protein>
<organism evidence="15 16">
    <name type="scientific">Clostridium sulfidigenes</name>
    <dbReference type="NCBI Taxonomy" id="318464"/>
    <lineage>
        <taxon>Bacteria</taxon>
        <taxon>Bacillati</taxon>
        <taxon>Bacillota</taxon>
        <taxon>Clostridia</taxon>
        <taxon>Eubacteriales</taxon>
        <taxon>Clostridiaceae</taxon>
        <taxon>Clostridium</taxon>
    </lineage>
</organism>
<dbReference type="Pfam" id="PF00589">
    <property type="entry name" value="Phage_integrase"/>
    <property type="match status" value="1"/>
</dbReference>
<proteinExistence type="inferred from homology"/>
<dbReference type="PROSITE" id="PS51898">
    <property type="entry name" value="TYR_RECOMBINASE"/>
    <property type="match status" value="1"/>
</dbReference>
<dbReference type="InterPro" id="IPR004107">
    <property type="entry name" value="Integrase_SAM-like_N"/>
</dbReference>
<evidence type="ECO:0000256" key="3">
    <source>
        <dbReference type="ARBA" id="ARBA00008857"/>
    </source>
</evidence>
<dbReference type="EMBL" id="JPMD01000061">
    <property type="protein sequence ID" value="KEZ84827.1"/>
    <property type="molecule type" value="Genomic_DNA"/>
</dbReference>
<dbReference type="STRING" id="318464.IO99_18355"/>
<evidence type="ECO:0000313" key="15">
    <source>
        <dbReference type="EMBL" id="KEZ84827.1"/>
    </source>
</evidence>
<evidence type="ECO:0000256" key="5">
    <source>
        <dbReference type="ARBA" id="ARBA00022618"/>
    </source>
</evidence>
<dbReference type="GO" id="GO:0005737">
    <property type="term" value="C:cytoplasm"/>
    <property type="evidence" value="ECO:0007669"/>
    <property type="project" value="UniProtKB-SubCell"/>
</dbReference>
<reference evidence="15 16" key="1">
    <citation type="submission" date="2014-07" db="EMBL/GenBank/DDBJ databases">
        <title>Draft genome of Clostridium sulfidigenes 113A isolated from sediments associated with methane hydrate from Krishna Godavari basin.</title>
        <authorList>
            <person name="Honkalas V.S."/>
            <person name="Dabir A.P."/>
            <person name="Arora P."/>
            <person name="Dhakephalkar P.K."/>
        </authorList>
    </citation>
    <scope>NUCLEOTIDE SEQUENCE [LARGE SCALE GENOMIC DNA]</scope>
    <source>
        <strain evidence="15 16">113A</strain>
    </source>
</reference>
<comment type="similarity">
    <text evidence="3">Belongs to the 'phage' integrase family.</text>
</comment>
<evidence type="ECO:0000256" key="10">
    <source>
        <dbReference type="ARBA" id="ARBA00023306"/>
    </source>
</evidence>
<keyword evidence="4" id="KW-0963">Cytoplasm</keyword>
<keyword evidence="10" id="KW-0131">Cell cycle</keyword>
<dbReference type="InterPro" id="IPR011010">
    <property type="entry name" value="DNA_brk_join_enz"/>
</dbReference>
<evidence type="ECO:0000256" key="8">
    <source>
        <dbReference type="ARBA" id="ARBA00023125"/>
    </source>
</evidence>
<comment type="caution">
    <text evidence="15">The sequence shown here is derived from an EMBL/GenBank/DDBJ whole genome shotgun (WGS) entry which is preliminary data.</text>
</comment>
<keyword evidence="8 11" id="KW-0238">DNA-binding</keyword>
<dbReference type="PANTHER" id="PTHR30349:SF77">
    <property type="entry name" value="TYROSINE RECOMBINASE XERC"/>
    <property type="match status" value="1"/>
</dbReference>
<keyword evidence="12" id="KW-1133">Transmembrane helix</keyword>
<dbReference type="InterPro" id="IPR013762">
    <property type="entry name" value="Integrase-like_cat_sf"/>
</dbReference>
<evidence type="ECO:0000256" key="12">
    <source>
        <dbReference type="SAM" id="Phobius"/>
    </source>
</evidence>
<dbReference type="GO" id="GO:0007059">
    <property type="term" value="P:chromosome segregation"/>
    <property type="evidence" value="ECO:0007669"/>
    <property type="project" value="UniProtKB-KW"/>
</dbReference>